<protein>
    <recommendedName>
        <fullName evidence="1">Integrase catalytic domain-containing protein</fullName>
    </recommendedName>
</protein>
<evidence type="ECO:0000313" key="2">
    <source>
        <dbReference type="EMBL" id="EYB92232.1"/>
    </source>
</evidence>
<dbReference type="GO" id="GO:0015074">
    <property type="term" value="P:DNA integration"/>
    <property type="evidence" value="ECO:0007669"/>
    <property type="project" value="InterPro"/>
</dbReference>
<dbReference type="GO" id="GO:0003676">
    <property type="term" value="F:nucleic acid binding"/>
    <property type="evidence" value="ECO:0007669"/>
    <property type="project" value="InterPro"/>
</dbReference>
<sequence length="154" mass="17825">MSETLVSDNGSHFTSAEFKSFSLENGIQHIFSPPYHPQSKSQEERFVDTFKRSLLKLKGEGTLRELLQMFLFNYRATPNRGLEGSPPTELCLKRKLRTPLSLLKLTIQSKSINTTMRRQFNRQHGARRRTFKIGDQVVVKNYQDQPSWTNGHVL</sequence>
<dbReference type="AlphaFoldDB" id="A0A016SPE6"/>
<keyword evidence="3" id="KW-1185">Reference proteome</keyword>
<reference evidence="3" key="1">
    <citation type="journal article" date="2015" name="Nat. Genet.">
        <title>The genome and transcriptome of the zoonotic hookworm Ancylostoma ceylanicum identify infection-specific gene families.</title>
        <authorList>
            <person name="Schwarz E.M."/>
            <person name="Hu Y."/>
            <person name="Antoshechkin I."/>
            <person name="Miller M.M."/>
            <person name="Sternberg P.W."/>
            <person name="Aroian R.V."/>
        </authorList>
    </citation>
    <scope>NUCLEOTIDE SEQUENCE</scope>
    <source>
        <strain evidence="3">HY135</strain>
    </source>
</reference>
<evidence type="ECO:0000259" key="1">
    <source>
        <dbReference type="PROSITE" id="PS50994"/>
    </source>
</evidence>
<accession>A0A016SPE6</accession>
<dbReference type="InterPro" id="IPR001584">
    <property type="entry name" value="Integrase_cat-core"/>
</dbReference>
<dbReference type="STRING" id="53326.A0A016SPE6"/>
<dbReference type="PANTHER" id="PTHR37984">
    <property type="entry name" value="PROTEIN CBG26694"/>
    <property type="match status" value="1"/>
</dbReference>
<gene>
    <name evidence="2" type="primary">Acey_s0196.g1526</name>
    <name evidence="2" type="ORF">Y032_0196g1526</name>
</gene>
<proteinExistence type="predicted"/>
<evidence type="ECO:0000313" key="3">
    <source>
        <dbReference type="Proteomes" id="UP000024635"/>
    </source>
</evidence>
<dbReference type="InterPro" id="IPR012337">
    <property type="entry name" value="RNaseH-like_sf"/>
</dbReference>
<dbReference type="InterPro" id="IPR050951">
    <property type="entry name" value="Retrovirus_Pol_polyprotein"/>
</dbReference>
<feature type="domain" description="Integrase catalytic" evidence="1">
    <location>
        <begin position="1"/>
        <end position="95"/>
    </location>
</feature>
<dbReference type="SUPFAM" id="SSF53098">
    <property type="entry name" value="Ribonuclease H-like"/>
    <property type="match status" value="1"/>
</dbReference>
<dbReference type="Proteomes" id="UP000024635">
    <property type="component" value="Unassembled WGS sequence"/>
</dbReference>
<dbReference type="PANTHER" id="PTHR37984:SF5">
    <property type="entry name" value="PROTEIN NYNRIN-LIKE"/>
    <property type="match status" value="1"/>
</dbReference>
<dbReference type="InterPro" id="IPR036397">
    <property type="entry name" value="RNaseH_sf"/>
</dbReference>
<dbReference type="Gene3D" id="3.30.420.10">
    <property type="entry name" value="Ribonuclease H-like superfamily/Ribonuclease H"/>
    <property type="match status" value="1"/>
</dbReference>
<dbReference type="OrthoDB" id="5818961at2759"/>
<organism evidence="2 3">
    <name type="scientific">Ancylostoma ceylanicum</name>
    <dbReference type="NCBI Taxonomy" id="53326"/>
    <lineage>
        <taxon>Eukaryota</taxon>
        <taxon>Metazoa</taxon>
        <taxon>Ecdysozoa</taxon>
        <taxon>Nematoda</taxon>
        <taxon>Chromadorea</taxon>
        <taxon>Rhabditida</taxon>
        <taxon>Rhabditina</taxon>
        <taxon>Rhabditomorpha</taxon>
        <taxon>Strongyloidea</taxon>
        <taxon>Ancylostomatidae</taxon>
        <taxon>Ancylostomatinae</taxon>
        <taxon>Ancylostoma</taxon>
    </lineage>
</organism>
<dbReference type="EMBL" id="JARK01001532">
    <property type="protein sequence ID" value="EYB92232.1"/>
    <property type="molecule type" value="Genomic_DNA"/>
</dbReference>
<name>A0A016SPE6_9BILA</name>
<comment type="caution">
    <text evidence="2">The sequence shown here is derived from an EMBL/GenBank/DDBJ whole genome shotgun (WGS) entry which is preliminary data.</text>
</comment>
<dbReference type="PROSITE" id="PS50994">
    <property type="entry name" value="INTEGRASE"/>
    <property type="match status" value="1"/>
</dbReference>